<evidence type="ECO:0000256" key="5">
    <source>
        <dbReference type="ARBA" id="ARBA00022553"/>
    </source>
</evidence>
<dbReference type="InterPro" id="IPR036097">
    <property type="entry name" value="HisK_dim/P_sf"/>
</dbReference>
<dbReference type="Gene3D" id="6.10.340.10">
    <property type="match status" value="1"/>
</dbReference>
<evidence type="ECO:0000256" key="11">
    <source>
        <dbReference type="ARBA" id="ARBA00023136"/>
    </source>
</evidence>
<evidence type="ECO:0000256" key="10">
    <source>
        <dbReference type="ARBA" id="ARBA00023012"/>
    </source>
</evidence>
<evidence type="ECO:0000313" key="18">
    <source>
        <dbReference type="EMBL" id="MFE8703124.1"/>
    </source>
</evidence>
<evidence type="ECO:0000256" key="13">
    <source>
        <dbReference type="SAM" id="Coils"/>
    </source>
</evidence>
<evidence type="ECO:0000313" key="19">
    <source>
        <dbReference type="Proteomes" id="UP001601059"/>
    </source>
</evidence>
<dbReference type="Proteomes" id="UP001601059">
    <property type="component" value="Unassembled WGS sequence"/>
</dbReference>
<organism evidence="18 19">
    <name type="scientific">Cytobacillus spartinae</name>
    <dbReference type="NCBI Taxonomy" id="3299023"/>
    <lineage>
        <taxon>Bacteria</taxon>
        <taxon>Bacillati</taxon>
        <taxon>Bacillota</taxon>
        <taxon>Bacilli</taxon>
        <taxon>Bacillales</taxon>
        <taxon>Bacillaceae</taxon>
        <taxon>Cytobacillus</taxon>
    </lineage>
</organism>
<dbReference type="InterPro" id="IPR005467">
    <property type="entry name" value="His_kinase_dom"/>
</dbReference>
<dbReference type="InterPro" id="IPR003660">
    <property type="entry name" value="HAMP_dom"/>
</dbReference>
<keyword evidence="6" id="KW-0808">Transferase</keyword>
<evidence type="ECO:0000256" key="9">
    <source>
        <dbReference type="ARBA" id="ARBA00022840"/>
    </source>
</evidence>
<feature type="transmembrane region" description="Helical" evidence="14">
    <location>
        <begin position="187"/>
        <end position="207"/>
    </location>
</feature>
<dbReference type="Pfam" id="PF00072">
    <property type="entry name" value="Response_reg"/>
    <property type="match status" value="1"/>
</dbReference>
<dbReference type="InterPro" id="IPR001789">
    <property type="entry name" value="Sig_transdc_resp-reg_receiver"/>
</dbReference>
<dbReference type="InterPro" id="IPR003661">
    <property type="entry name" value="HisK_dim/P_dom"/>
</dbReference>
<dbReference type="InterPro" id="IPR035965">
    <property type="entry name" value="PAS-like_dom_sf"/>
</dbReference>
<dbReference type="PANTHER" id="PTHR43547:SF2">
    <property type="entry name" value="HYBRID SIGNAL TRANSDUCTION HISTIDINE KINASE C"/>
    <property type="match status" value="1"/>
</dbReference>
<dbReference type="PRINTS" id="PR00344">
    <property type="entry name" value="BCTRLSENSOR"/>
</dbReference>
<dbReference type="Pfam" id="PF00512">
    <property type="entry name" value="HisKA"/>
    <property type="match status" value="1"/>
</dbReference>
<dbReference type="SUPFAM" id="SSF52172">
    <property type="entry name" value="CheY-like"/>
    <property type="match status" value="1"/>
</dbReference>
<evidence type="ECO:0000256" key="2">
    <source>
        <dbReference type="ARBA" id="ARBA00004651"/>
    </source>
</evidence>
<dbReference type="SMART" id="SM00387">
    <property type="entry name" value="HATPase_c"/>
    <property type="match status" value="1"/>
</dbReference>
<dbReference type="EMBL" id="JBIACK010000013">
    <property type="protein sequence ID" value="MFE8703124.1"/>
    <property type="molecule type" value="Genomic_DNA"/>
</dbReference>
<evidence type="ECO:0000256" key="1">
    <source>
        <dbReference type="ARBA" id="ARBA00000085"/>
    </source>
</evidence>
<dbReference type="SMART" id="SM00388">
    <property type="entry name" value="HisKA"/>
    <property type="match status" value="1"/>
</dbReference>
<dbReference type="SMART" id="SM00448">
    <property type="entry name" value="REC"/>
    <property type="match status" value="1"/>
</dbReference>
<dbReference type="EC" id="2.7.13.3" evidence="3"/>
<evidence type="ECO:0000256" key="12">
    <source>
        <dbReference type="PROSITE-ProRule" id="PRU00169"/>
    </source>
</evidence>
<dbReference type="CDD" id="cd06225">
    <property type="entry name" value="HAMP"/>
    <property type="match status" value="1"/>
</dbReference>
<dbReference type="Gene3D" id="3.30.450.20">
    <property type="entry name" value="PAS domain"/>
    <property type="match status" value="1"/>
</dbReference>
<keyword evidence="5 12" id="KW-0597">Phosphoprotein</keyword>
<dbReference type="Pfam" id="PF00672">
    <property type="entry name" value="HAMP"/>
    <property type="match status" value="1"/>
</dbReference>
<dbReference type="PANTHER" id="PTHR43547">
    <property type="entry name" value="TWO-COMPONENT HISTIDINE KINASE"/>
    <property type="match status" value="1"/>
</dbReference>
<dbReference type="Gene3D" id="3.30.450.40">
    <property type="match status" value="1"/>
</dbReference>
<evidence type="ECO:0000259" key="16">
    <source>
        <dbReference type="PROSITE" id="PS50110"/>
    </source>
</evidence>
<dbReference type="InterPro" id="IPR003594">
    <property type="entry name" value="HATPase_dom"/>
</dbReference>
<keyword evidence="14" id="KW-0812">Transmembrane</keyword>
<dbReference type="GO" id="GO:0005524">
    <property type="term" value="F:ATP binding"/>
    <property type="evidence" value="ECO:0007669"/>
    <property type="project" value="UniProtKB-KW"/>
</dbReference>
<dbReference type="InterPro" id="IPR011006">
    <property type="entry name" value="CheY-like_superfamily"/>
</dbReference>
<dbReference type="InterPro" id="IPR029016">
    <property type="entry name" value="GAF-like_dom_sf"/>
</dbReference>
<dbReference type="InterPro" id="IPR004358">
    <property type="entry name" value="Sig_transdc_His_kin-like_C"/>
</dbReference>
<keyword evidence="10" id="KW-0902">Two-component regulatory system</keyword>
<evidence type="ECO:0000259" key="17">
    <source>
        <dbReference type="PROSITE" id="PS50885"/>
    </source>
</evidence>
<evidence type="ECO:0000256" key="4">
    <source>
        <dbReference type="ARBA" id="ARBA00022475"/>
    </source>
</evidence>
<keyword evidence="13" id="KW-0175">Coiled coil</keyword>
<comment type="caution">
    <text evidence="18">The sequence shown here is derived from an EMBL/GenBank/DDBJ whole genome shotgun (WGS) entry which is preliminary data.</text>
</comment>
<dbReference type="PROSITE" id="PS50885">
    <property type="entry name" value="HAMP"/>
    <property type="match status" value="1"/>
</dbReference>
<accession>A0ABW6KFW2</accession>
<keyword evidence="19" id="KW-1185">Reference proteome</keyword>
<dbReference type="Pfam" id="PF12860">
    <property type="entry name" value="PAS_7"/>
    <property type="match status" value="1"/>
</dbReference>
<comment type="catalytic activity">
    <reaction evidence="1">
        <text>ATP + protein L-histidine = ADP + protein N-phospho-L-histidine.</text>
        <dbReference type="EC" id="2.7.13.3"/>
    </reaction>
</comment>
<feature type="transmembrane region" description="Helical" evidence="14">
    <location>
        <begin position="15"/>
        <end position="35"/>
    </location>
</feature>
<name>A0ABW6KFW2_9BACI</name>
<dbReference type="PROSITE" id="PS50110">
    <property type="entry name" value="RESPONSE_REGULATORY"/>
    <property type="match status" value="1"/>
</dbReference>
<dbReference type="CDD" id="cd00075">
    <property type="entry name" value="HATPase"/>
    <property type="match status" value="1"/>
</dbReference>
<reference evidence="18 19" key="1">
    <citation type="submission" date="2024-08" db="EMBL/GenBank/DDBJ databases">
        <title>Two novel Cytobacillus novel species.</title>
        <authorList>
            <person name="Liu G."/>
        </authorList>
    </citation>
    <scope>NUCLEOTIDE SEQUENCE [LARGE SCALE GENOMIC DNA]</scope>
    <source>
        <strain evidence="18 19">FJAT-54145</strain>
    </source>
</reference>
<dbReference type="SUPFAM" id="SSF47384">
    <property type="entry name" value="Homodimeric domain of signal transducing histidine kinase"/>
    <property type="match status" value="1"/>
</dbReference>
<dbReference type="PROSITE" id="PS50109">
    <property type="entry name" value="HIS_KIN"/>
    <property type="match status" value="1"/>
</dbReference>
<dbReference type="RefSeq" id="WP_389363388.1">
    <property type="nucleotide sequence ID" value="NZ_JBIACK010000013.1"/>
</dbReference>
<dbReference type="Gene3D" id="1.10.287.130">
    <property type="match status" value="1"/>
</dbReference>
<dbReference type="Gene3D" id="3.30.565.10">
    <property type="entry name" value="Histidine kinase-like ATPase, C-terminal domain"/>
    <property type="match status" value="1"/>
</dbReference>
<evidence type="ECO:0000256" key="6">
    <source>
        <dbReference type="ARBA" id="ARBA00022679"/>
    </source>
</evidence>
<dbReference type="Gene3D" id="3.40.50.2300">
    <property type="match status" value="1"/>
</dbReference>
<protein>
    <recommendedName>
        <fullName evidence="3">histidine kinase</fullName>
        <ecNumber evidence="3">2.7.13.3</ecNumber>
    </recommendedName>
</protein>
<dbReference type="SUPFAM" id="SSF55781">
    <property type="entry name" value="GAF domain-like"/>
    <property type="match status" value="1"/>
</dbReference>
<feature type="domain" description="Histidine kinase" evidence="15">
    <location>
        <begin position="593"/>
        <end position="808"/>
    </location>
</feature>
<dbReference type="CDD" id="cd00082">
    <property type="entry name" value="HisKA"/>
    <property type="match status" value="1"/>
</dbReference>
<feature type="coiled-coil region" evidence="13">
    <location>
        <begin position="257"/>
        <end position="312"/>
    </location>
</feature>
<proteinExistence type="predicted"/>
<feature type="domain" description="HAMP" evidence="17">
    <location>
        <begin position="212"/>
        <end position="265"/>
    </location>
</feature>
<evidence type="ECO:0000256" key="7">
    <source>
        <dbReference type="ARBA" id="ARBA00022741"/>
    </source>
</evidence>
<dbReference type="InterPro" id="IPR036890">
    <property type="entry name" value="HATPase_C_sf"/>
</dbReference>
<evidence type="ECO:0000256" key="3">
    <source>
        <dbReference type="ARBA" id="ARBA00012438"/>
    </source>
</evidence>
<evidence type="ECO:0000259" key="15">
    <source>
        <dbReference type="PROSITE" id="PS50109"/>
    </source>
</evidence>
<feature type="domain" description="Response regulatory" evidence="16">
    <location>
        <begin position="826"/>
        <end position="941"/>
    </location>
</feature>
<keyword evidence="4" id="KW-1003">Cell membrane</keyword>
<keyword evidence="9 18" id="KW-0067">ATP-binding</keyword>
<keyword evidence="11 14" id="KW-0472">Membrane</keyword>
<keyword evidence="14" id="KW-1133">Transmembrane helix</keyword>
<gene>
    <name evidence="18" type="ORF">ACFYKX_21315</name>
</gene>
<keyword evidence="8" id="KW-0418">Kinase</keyword>
<feature type="modified residue" description="4-aspartylphosphate" evidence="12">
    <location>
        <position position="875"/>
    </location>
</feature>
<dbReference type="Pfam" id="PF02518">
    <property type="entry name" value="HATPase_c"/>
    <property type="match status" value="1"/>
</dbReference>
<dbReference type="SUPFAM" id="SSF55785">
    <property type="entry name" value="PYP-like sensor domain (PAS domain)"/>
    <property type="match status" value="1"/>
</dbReference>
<evidence type="ECO:0000256" key="8">
    <source>
        <dbReference type="ARBA" id="ARBA00022777"/>
    </source>
</evidence>
<dbReference type="SUPFAM" id="SSF158472">
    <property type="entry name" value="HAMP domain-like"/>
    <property type="match status" value="1"/>
</dbReference>
<dbReference type="CDD" id="cd17574">
    <property type="entry name" value="REC_OmpR"/>
    <property type="match status" value="1"/>
</dbReference>
<comment type="subcellular location">
    <subcellularLocation>
        <location evidence="2">Cell membrane</location>
        <topology evidence="2">Multi-pass membrane protein</topology>
    </subcellularLocation>
</comment>
<dbReference type="SUPFAM" id="SSF55874">
    <property type="entry name" value="ATPase domain of HSP90 chaperone/DNA topoisomerase II/histidine kinase"/>
    <property type="match status" value="1"/>
</dbReference>
<dbReference type="SMART" id="SM00304">
    <property type="entry name" value="HAMP"/>
    <property type="match status" value="1"/>
</dbReference>
<sequence>MKLKDYFTKSLSRQFVGVMGLFILAFIIGTAFIYFTQQHLNKEYIQERAELVKKEKVVEELDDAVNLVLFNVRGYLAFGNKELKTLALSAHPEIRRLNKELDRLATNDEDREYVKELRNFVDFYFIETAPEVFRYFEAGQQDKVLQISSSGATARVNAFQEDTHKYRQSIESQLEGKVAKLSREQSFLQIGFLFFLLAIILIFFQIIRLMLSQVGKPLAELAAAANDITIGKEVDISVDKNRKDEIGSLSVAFKKMITSLQEKEQDLLAQNEELIAQQDELQMQQSELEEVLETIRENEQKLERRNELINKVSNSLDKQVVLDSIVTNMSRIIEADKGLMIMLNEETYSAFGVSEKGVRQFKDNMESGLIERLIAFKKPYSIKREVDDLDKGFHTSICFCYDLYLPVLSSNNDVVAVMSFSRFGQSFLEKDMDEYEALAKQIGISLDKISMYEESEEDRRLNQDILNTVQEGIQLVDLTGTILQVNNQLSDMFHLPKEVNDLVGITQDKWVEIMLYFIEEKEEFREFVTKSISAEIKPENNSFIYKKKNENHVIKVYCEALYHGDERVGTILVHRDITKEYEVDQMKSEFVSTVSHELRTPLASILGFTELLLKRQLKPERQTKYLTTIYNEAKRLTALINDFLDVQRMEAGKQTYEKKYIELLPIIQKVIDSQQINTDQHALKIESYVESDYILGDKAKVEQVFTNLVHNAIKYSPLGGEIKIIMSEKDGDLKVDVVDEGLGIPEEALPKLFTRFYRVDNSDRRKIGGTGLGLSIVQEIMKMHDGEISVSSEFGKGSTFTVSFPLIEGKLEAIVTEKDSLNGRYTIMVVEDDTSLVQLISQELLDSGFQVNHYSNGKDALEALSMTVPDAIVLDILLGEDGIDGWRMMEWIKGNEELKNIPVIISSALDEKAKGFSLGATDYLVKPYKPMHLSKAIMQTLLNMGKVGQVLVPQGEK</sequence>
<evidence type="ECO:0000256" key="14">
    <source>
        <dbReference type="SAM" id="Phobius"/>
    </source>
</evidence>
<keyword evidence="7" id="KW-0547">Nucleotide-binding</keyword>